<keyword evidence="1" id="KW-0472">Membrane</keyword>
<keyword evidence="1" id="KW-0812">Transmembrane</keyword>
<dbReference type="EMBL" id="VSSQ01006145">
    <property type="protein sequence ID" value="MPM31682.1"/>
    <property type="molecule type" value="Genomic_DNA"/>
</dbReference>
<proteinExistence type="predicted"/>
<feature type="transmembrane region" description="Helical" evidence="1">
    <location>
        <begin position="490"/>
        <end position="515"/>
    </location>
</feature>
<evidence type="ECO:0000256" key="1">
    <source>
        <dbReference type="SAM" id="Phobius"/>
    </source>
</evidence>
<feature type="transmembrane region" description="Helical" evidence="1">
    <location>
        <begin position="78"/>
        <end position="104"/>
    </location>
</feature>
<feature type="transmembrane region" description="Helical" evidence="1">
    <location>
        <begin position="420"/>
        <end position="442"/>
    </location>
</feature>
<accession>A0A644YSY5</accession>
<protein>
    <submittedName>
        <fullName evidence="2">Uncharacterized protein</fullName>
    </submittedName>
</protein>
<name>A0A644YSY5_9ZZZZ</name>
<organism evidence="2">
    <name type="scientific">bioreactor metagenome</name>
    <dbReference type="NCBI Taxonomy" id="1076179"/>
    <lineage>
        <taxon>unclassified sequences</taxon>
        <taxon>metagenomes</taxon>
        <taxon>ecological metagenomes</taxon>
    </lineage>
</organism>
<keyword evidence="1" id="KW-1133">Transmembrane helix</keyword>
<feature type="transmembrane region" description="Helical" evidence="1">
    <location>
        <begin position="521"/>
        <end position="542"/>
    </location>
</feature>
<feature type="transmembrane region" description="Helical" evidence="1">
    <location>
        <begin position="157"/>
        <end position="188"/>
    </location>
</feature>
<feature type="transmembrane region" description="Helical" evidence="1">
    <location>
        <begin position="128"/>
        <end position="151"/>
    </location>
</feature>
<reference evidence="2" key="1">
    <citation type="submission" date="2019-08" db="EMBL/GenBank/DDBJ databases">
        <authorList>
            <person name="Kucharzyk K."/>
            <person name="Murdoch R.W."/>
            <person name="Higgins S."/>
            <person name="Loffler F."/>
        </authorList>
    </citation>
    <scope>NUCLEOTIDE SEQUENCE</scope>
</reference>
<feature type="transmembrane region" description="Helical" evidence="1">
    <location>
        <begin position="200"/>
        <end position="222"/>
    </location>
</feature>
<feature type="transmembrane region" description="Helical" evidence="1">
    <location>
        <begin position="39"/>
        <end position="66"/>
    </location>
</feature>
<feature type="transmembrane region" description="Helical" evidence="1">
    <location>
        <begin position="262"/>
        <end position="284"/>
    </location>
</feature>
<gene>
    <name evidence="2" type="ORF">SDC9_78239</name>
</gene>
<evidence type="ECO:0000313" key="2">
    <source>
        <dbReference type="EMBL" id="MPM31682.1"/>
    </source>
</evidence>
<dbReference type="AlphaFoldDB" id="A0A644YSY5"/>
<feature type="transmembrane region" description="Helical" evidence="1">
    <location>
        <begin position="448"/>
        <end position="470"/>
    </location>
</feature>
<comment type="caution">
    <text evidence="2">The sequence shown here is derived from an EMBL/GenBank/DDBJ whole genome shotgun (WGS) entry which is preliminary data.</text>
</comment>
<sequence>MRSALVLTLLKAYWVGNKPVRTALERLSFVRRDSRKGKVAHALMILLLLAVFVYFLLFLGMNYYAYQTLGYLLDLPHLGLFMACLVSFLSLFLLSFTSVTSLVYESKDIALLRPLCLEGGEVAVSRLLLVYAYHLPLHLFLFFPALVVALFGNGFSVVYLLGSLALLFAFPLFPLALSTLLAMGLALVAKHRRTSLFQQVIPMILFFVLIIMASTTMTRFMVDESVFSVDYQAMQASLGTLFSRMESQLALFSLAARVTSNVSMLLLFLLSAALISLAVGSLAAKSYDSLYYAIASGSSTHTKKRRNAIVGARGPLVALMRRELIIIRSHSAFIFEVVGEMFIPLVLLIVYALTGVLDELSKAMINVRSFVFLPELLFLVLLMMASLGMLSSTSVSRQGKMFNLDRLYPLQAKHFVQAKLSLHLLLFGLPNLIYLIISLLALQLSLFHLGWMAPLSLLSLAVISTLHLALDYHHPNLAWTTAQQAMKSNLNGLLGMLIALAWVVVVAALLLLPHFLPIPSLLGWVLLALIGPLALLCSYRLAVGEASLALTR</sequence>
<feature type="transmembrane region" description="Helical" evidence="1">
    <location>
        <begin position="369"/>
        <end position="390"/>
    </location>
</feature>
<feature type="transmembrane region" description="Helical" evidence="1">
    <location>
        <begin position="332"/>
        <end position="357"/>
    </location>
</feature>